<evidence type="ECO:0000259" key="3">
    <source>
        <dbReference type="Pfam" id="PF24798"/>
    </source>
</evidence>
<dbReference type="InterPro" id="IPR013783">
    <property type="entry name" value="Ig-like_fold"/>
</dbReference>
<accession>G0UYB6</accession>
<dbReference type="Pfam" id="PF24778">
    <property type="entry name" value="Ig-CFAP74_3rd"/>
    <property type="match status" value="1"/>
</dbReference>
<name>G0UYB6_TRYCI</name>
<feature type="region of interest" description="Disordered" evidence="1">
    <location>
        <begin position="660"/>
        <end position="682"/>
    </location>
</feature>
<evidence type="ECO:0000313" key="4">
    <source>
        <dbReference type="EMBL" id="CCC94383.1"/>
    </source>
</evidence>
<dbReference type="Gene3D" id="2.60.40.10">
    <property type="entry name" value="Immunoglobulins"/>
    <property type="match status" value="5"/>
</dbReference>
<dbReference type="PANTHER" id="PTHR22538:SF0">
    <property type="entry name" value="CILIA- AND FLAGELLA-ASSOCIATED PROTEIN 74"/>
    <property type="match status" value="1"/>
</dbReference>
<feature type="domain" description="CFAP74 third Ig-like" evidence="2">
    <location>
        <begin position="287"/>
        <end position="376"/>
    </location>
</feature>
<dbReference type="InterPro" id="IPR056310">
    <property type="entry name" value="Ig-CFAP74_4th"/>
</dbReference>
<protein>
    <recommendedName>
        <fullName evidence="5">Abnormal spindle-like microcephaly-associated protein ASH domain-containing protein</fullName>
    </recommendedName>
</protein>
<evidence type="ECO:0000259" key="2">
    <source>
        <dbReference type="Pfam" id="PF24778"/>
    </source>
</evidence>
<evidence type="ECO:0000256" key="1">
    <source>
        <dbReference type="SAM" id="MobiDB-lite"/>
    </source>
</evidence>
<dbReference type="Pfam" id="PF24771">
    <property type="entry name" value="Ig_CFAP74_1st"/>
    <property type="match status" value="1"/>
</dbReference>
<dbReference type="EMBL" id="HE575323">
    <property type="protein sequence ID" value="CCC94383.1"/>
    <property type="molecule type" value="Genomic_DNA"/>
</dbReference>
<dbReference type="InterPro" id="IPR056307">
    <property type="entry name" value="Ig-CFAP74_3rd"/>
</dbReference>
<organism evidence="4">
    <name type="scientific">Trypanosoma congolense (strain IL3000)</name>
    <dbReference type="NCBI Taxonomy" id="1068625"/>
    <lineage>
        <taxon>Eukaryota</taxon>
        <taxon>Discoba</taxon>
        <taxon>Euglenozoa</taxon>
        <taxon>Kinetoplastea</taxon>
        <taxon>Metakinetoplastina</taxon>
        <taxon>Trypanosomatida</taxon>
        <taxon>Trypanosomatidae</taxon>
        <taxon>Trypanosoma</taxon>
        <taxon>Nannomonas</taxon>
    </lineage>
</organism>
<dbReference type="AlphaFoldDB" id="G0UYB6"/>
<proteinExistence type="predicted"/>
<dbReference type="PANTHER" id="PTHR22538">
    <property type="entry name" value="CILIA- AND FLAGELLA-ASSOCIATED PROTEIN 74"/>
    <property type="match status" value="1"/>
</dbReference>
<evidence type="ECO:0008006" key="5">
    <source>
        <dbReference type="Google" id="ProtNLM"/>
    </source>
</evidence>
<feature type="domain" description="CFAP74 fourth Ig-like" evidence="3">
    <location>
        <begin position="390"/>
        <end position="482"/>
    </location>
</feature>
<gene>
    <name evidence="4" type="ORF">TCIL3000_10_11640</name>
</gene>
<reference evidence="4" key="1">
    <citation type="journal article" date="2012" name="Proc. Natl. Acad. Sci. U.S.A.">
        <title>Antigenic diversity is generated by distinct evolutionary mechanisms in African trypanosome species.</title>
        <authorList>
            <person name="Jackson A.P."/>
            <person name="Berry A."/>
            <person name="Aslett M."/>
            <person name="Allison H.C."/>
            <person name="Burton P."/>
            <person name="Vavrova-Anderson J."/>
            <person name="Brown R."/>
            <person name="Browne H."/>
            <person name="Corton N."/>
            <person name="Hauser H."/>
            <person name="Gamble J."/>
            <person name="Gilderthorp R."/>
            <person name="Marcello L."/>
            <person name="McQuillan J."/>
            <person name="Otto T.D."/>
            <person name="Quail M.A."/>
            <person name="Sanders M.J."/>
            <person name="van Tonder A."/>
            <person name="Ginger M.L."/>
            <person name="Field M.C."/>
            <person name="Barry J.D."/>
            <person name="Hertz-Fowler C."/>
            <person name="Berriman M."/>
        </authorList>
    </citation>
    <scope>NUCLEOTIDE SEQUENCE</scope>
    <source>
        <strain evidence="4">IL3000</strain>
    </source>
</reference>
<dbReference type="Pfam" id="PF24798">
    <property type="entry name" value="Ig-CFAP74_4th"/>
    <property type="match status" value="1"/>
</dbReference>
<sequence length="1045" mass="116243">MEFIAYDDGVLRDKRYRSVDVVEEPLQKNLKGIRRQRKLDYGLSLVHQPEQPKGEGLFTVDPRIVEFRDVCVGEKCTKAITLTNCTNKSRTFRVLPISPMFSRVLRLQYDLPPKLPPGLSWSINVVFTPLKEDDMETVIAFRTEDGVFLVPVRFFRKRVALSISPERLDFGCVVFGEKVTKRITLKNDGGLNAGVFVSGSLREWMEVFHNNSYQGDVPVVRINPATNYVTVPPYSISFLDVTFSPHEGVVLNDDIELRYEVDGLPTVKKVVVKGSGDSLPVYVSSGSEINFDWCFFDVTYCEIITLTNTTNTLTTVVPEVPTILASSLTVSPKTVCIQANSSAKVSVFLTPQRGLDATFQCSIMMSVRGYKAPISVSLRAMLTERGFRLNTNALHYGTKTLCEEVIQTLEVENLSDLPQTIGFLTLPENVNIIPYAVTTLLPKEVIQLKIGVRPPTLGQFTHVINIINEYDDTQSIQLTGFGYESTVQFSRPCIDLPACPLGGESRYSTTLQNKGSVDYEYVIVSPHKALTVSPSFGTLRQGEDRPIVVFFNAVTHTCAPIVEEPVTRPTGRRGTKKTKDKECTVPIEGSMENEESCFNELYKSWECNSPGEIWSRRSTFLLKCILGHAAKEHVVMLQVNCVVVKPTLVARVISRISQNPCPKKTAKHNPKKNERRIPTEHSLTLETSSSAVRQCVDFGTVPLKCRTERVLVLIYNGGGTVFLQMRPTATYSPFTIPKPPKIAISGGEEYALPLYFTPVECGSFRESVIITSQDSNDVVITLLGSCEPADLFVSVDRELGEHPKTVTLLELDPVQVGQEFRQQLFFHNMSTLPIEVTTKLVAVEGGVLDWPEEHSFAFESDQFIIPGKLKLPKFLIFTPQVAGTFSVCLQISDGLVNHNIIVNGRGCDLPVYFTFPQERLSLEDNVSCIGIQPNAFAAPQGTSVLDPVRLYFVAEQVKHIYVGSVRTGGQFECCVNDWSETFSESGWKLDCMKVTGVAGSKAAFTLSYTPKRENTDVSFCAFSLLIRSPLLLEDNVCYIQCTGST</sequence>
<dbReference type="VEuPathDB" id="TriTrypDB:TcIL3000_10_11640"/>